<protein>
    <submittedName>
        <fullName evidence="1">Uncharacterized protein</fullName>
    </submittedName>
</protein>
<accession>A0AAV1H4B0</accession>
<keyword evidence="2" id="KW-1185">Reference proteome</keyword>
<evidence type="ECO:0000313" key="1">
    <source>
        <dbReference type="EMBL" id="CAJ1080306.1"/>
    </source>
</evidence>
<proteinExistence type="predicted"/>
<name>A0AAV1H4B0_XYRNO</name>
<sequence>MNHTKQKKHFEMMVVGAAGAKRKKKKKKKAFSGHRPLENILEYCAHKNLQDAHILQLRASSVGFQPAAEESVHCEHIWTGTQPGLGRVVGWLHVEDVGWSLEPGGCSFINQVGTVKGKHRHLPASTLKDHIVLLLWKEVWVLNVFCYSLRVFFFCVCQHVANKSNPRNAGVFMQLGHKLKGEVDLDGTIMRRHCFSVRLTHGC</sequence>
<gene>
    <name evidence="1" type="ORF">XNOV1_A013149</name>
</gene>
<evidence type="ECO:0000313" key="2">
    <source>
        <dbReference type="Proteomes" id="UP001178508"/>
    </source>
</evidence>
<organism evidence="1 2">
    <name type="scientific">Xyrichtys novacula</name>
    <name type="common">Pearly razorfish</name>
    <name type="synonym">Hemipteronotus novacula</name>
    <dbReference type="NCBI Taxonomy" id="13765"/>
    <lineage>
        <taxon>Eukaryota</taxon>
        <taxon>Metazoa</taxon>
        <taxon>Chordata</taxon>
        <taxon>Craniata</taxon>
        <taxon>Vertebrata</taxon>
        <taxon>Euteleostomi</taxon>
        <taxon>Actinopterygii</taxon>
        <taxon>Neopterygii</taxon>
        <taxon>Teleostei</taxon>
        <taxon>Neoteleostei</taxon>
        <taxon>Acanthomorphata</taxon>
        <taxon>Eupercaria</taxon>
        <taxon>Labriformes</taxon>
        <taxon>Labridae</taxon>
        <taxon>Xyrichtys</taxon>
    </lineage>
</organism>
<dbReference type="Proteomes" id="UP001178508">
    <property type="component" value="Chromosome 19"/>
</dbReference>
<reference evidence="1" key="1">
    <citation type="submission" date="2023-08" db="EMBL/GenBank/DDBJ databases">
        <authorList>
            <person name="Alioto T."/>
            <person name="Alioto T."/>
            <person name="Gomez Garrido J."/>
        </authorList>
    </citation>
    <scope>NUCLEOTIDE SEQUENCE</scope>
</reference>
<dbReference type="AlphaFoldDB" id="A0AAV1H4B0"/>
<dbReference type="EMBL" id="OY660882">
    <property type="protein sequence ID" value="CAJ1080306.1"/>
    <property type="molecule type" value="Genomic_DNA"/>
</dbReference>